<feature type="transmembrane region" description="Helical" evidence="1">
    <location>
        <begin position="90"/>
        <end position="115"/>
    </location>
</feature>
<comment type="caution">
    <text evidence="2">The sequence shown here is derived from an EMBL/GenBank/DDBJ whole genome shotgun (WGS) entry which is preliminary data.</text>
</comment>
<gene>
    <name evidence="2" type="ORF">RJT34_28926</name>
</gene>
<evidence type="ECO:0000313" key="2">
    <source>
        <dbReference type="EMBL" id="KAK7272381.1"/>
    </source>
</evidence>
<organism evidence="2 3">
    <name type="scientific">Clitoria ternatea</name>
    <name type="common">Butterfly pea</name>
    <dbReference type="NCBI Taxonomy" id="43366"/>
    <lineage>
        <taxon>Eukaryota</taxon>
        <taxon>Viridiplantae</taxon>
        <taxon>Streptophyta</taxon>
        <taxon>Embryophyta</taxon>
        <taxon>Tracheophyta</taxon>
        <taxon>Spermatophyta</taxon>
        <taxon>Magnoliopsida</taxon>
        <taxon>eudicotyledons</taxon>
        <taxon>Gunneridae</taxon>
        <taxon>Pentapetalae</taxon>
        <taxon>rosids</taxon>
        <taxon>fabids</taxon>
        <taxon>Fabales</taxon>
        <taxon>Fabaceae</taxon>
        <taxon>Papilionoideae</taxon>
        <taxon>50 kb inversion clade</taxon>
        <taxon>NPAAA clade</taxon>
        <taxon>indigoferoid/millettioid clade</taxon>
        <taxon>Phaseoleae</taxon>
        <taxon>Clitoria</taxon>
    </lineage>
</organism>
<dbReference type="AlphaFoldDB" id="A0AAN9IH92"/>
<protein>
    <submittedName>
        <fullName evidence="2">Uncharacterized protein</fullName>
    </submittedName>
</protein>
<sequence length="128" mass="14094">MESPQVNDFMVQLANSIMHHQLLGSLHSIYASVLLGTVFGLLSMVAAIAVVVPAVLVTWMAVVVFLAFFGKPKRTLVVERRKITREIFSFVIKVLLKERNVVVAAVCTVLGYLLWGEPMVNVLIELGA</sequence>
<proteinExistence type="predicted"/>
<reference evidence="2 3" key="1">
    <citation type="submission" date="2024-01" db="EMBL/GenBank/DDBJ databases">
        <title>The genomes of 5 underutilized Papilionoideae crops provide insights into root nodulation and disease resistance.</title>
        <authorList>
            <person name="Yuan L."/>
        </authorList>
    </citation>
    <scope>NUCLEOTIDE SEQUENCE [LARGE SCALE GENOMIC DNA]</scope>
    <source>
        <strain evidence="2">LY-2023</strain>
        <tissue evidence="2">Leaf</tissue>
    </source>
</reference>
<dbReference type="PANTHER" id="PTHR34656:SF1">
    <property type="entry name" value="PYRROLINE-5-CARBOXYLATE REDUCTASE"/>
    <property type="match status" value="1"/>
</dbReference>
<keyword evidence="1" id="KW-0812">Transmembrane</keyword>
<accession>A0AAN9IH92</accession>
<dbReference type="PANTHER" id="PTHR34656">
    <property type="entry name" value="PYRROLINE-5-CARBOXYLATE REDUCTASE"/>
    <property type="match status" value="1"/>
</dbReference>
<keyword evidence="3" id="KW-1185">Reference proteome</keyword>
<evidence type="ECO:0000256" key="1">
    <source>
        <dbReference type="SAM" id="Phobius"/>
    </source>
</evidence>
<dbReference type="EMBL" id="JAYKXN010000007">
    <property type="protein sequence ID" value="KAK7272381.1"/>
    <property type="molecule type" value="Genomic_DNA"/>
</dbReference>
<dbReference type="Proteomes" id="UP001359559">
    <property type="component" value="Unassembled WGS sequence"/>
</dbReference>
<name>A0AAN9IH92_CLITE</name>
<evidence type="ECO:0000313" key="3">
    <source>
        <dbReference type="Proteomes" id="UP001359559"/>
    </source>
</evidence>
<feature type="transmembrane region" description="Helical" evidence="1">
    <location>
        <begin position="21"/>
        <end position="42"/>
    </location>
</feature>
<keyword evidence="1" id="KW-1133">Transmembrane helix</keyword>
<keyword evidence="1" id="KW-0472">Membrane</keyword>
<feature type="transmembrane region" description="Helical" evidence="1">
    <location>
        <begin position="48"/>
        <end position="69"/>
    </location>
</feature>